<accession>A0AAE3AP11</accession>
<dbReference type="AlphaFoldDB" id="A0AAE3AP11"/>
<sequence>MKKNFLLDDIANKNKNCTGCSACYNICPIDALNMKADKLGFLYPDISEEKCVHCCLCSQTCPMLNARIESEDQTPICYAVQGEDELRKKSSSAGVFSLLASEILNLNGMVAGACMDETCTVRHKIITSSEKLQELRKSKYVQSEIGLIYQNIEKSLKSQQYVLFSGTPCQVAGLKSYLGKDYERLFTIDILCHGVPSQKMLNDFLNETKNESAVNVDFRASQFGWKKNSKNMLIKNKNEEEKTCLYQNNEYEQGFHNGLILRECCYDCEFAEIPRQGDISLGDFWGIGDHDKTLDDDIGTGAVLINSKKGKCLFERIENSLKMKKEVPIDWLRDNRIHAKREGSPYRKYFNFLYENGKFTESVKKALAYKFSIGIVGPWMNINCGGALTYFALYSTLVDMGYFPIMISQPEGLVWDPSPEYCRYKEIPYPEYAIAPIKKGYAQQRQFNNSCDTFIVGSDQLFTGEMMRILDGYADLEWVNNNKRKIAYAASFAKKNFDGTEMQREQLQYFLKRFNSFSVREESGVKLAEEELGIHAEWVLDPVFLCEMKHWNKLIQNGKQRVSKTPYVFGYVLDPNRKKADVIKQVASVLNTEYYAASDVWNEPDTIAQMWDIPTLDKIGNEELLAQIKNSEYVVTDSFHGVCFAIIFHKPFSVIINKERGASRFYSILKLLGIENRIIDLKNDLDIKTFTEIIDYENVELRLYKEKVRCISWLRDAIEQPIDNKKITDYEMACNYCDRTQQIIEKDLKWNIDSLNGRVDWLIGHTDQADSDLLNTDLKQWEQLEDHRKRLDGLDIVANSYDQKINVLDVTDQKQWEQLEDHRKRLDGLDLIVNKVGVTDQKQWEQLEDHRKRLDGLDSHQNEEKILIQQLMLRQQDYENRIKNLETSFSFKIGRIITYLPRKLVSILKR</sequence>
<dbReference type="SUPFAM" id="SSF54862">
    <property type="entry name" value="4Fe-4S ferredoxins"/>
    <property type="match status" value="1"/>
</dbReference>
<dbReference type="PANTHER" id="PTHR43193">
    <property type="match status" value="1"/>
</dbReference>
<evidence type="ECO:0000259" key="4">
    <source>
        <dbReference type="PROSITE" id="PS51379"/>
    </source>
</evidence>
<dbReference type="InterPro" id="IPR052977">
    <property type="entry name" value="Polyferredoxin-like_ET"/>
</dbReference>
<dbReference type="GO" id="GO:0051536">
    <property type="term" value="F:iron-sulfur cluster binding"/>
    <property type="evidence" value="ECO:0007669"/>
    <property type="project" value="UniProtKB-KW"/>
</dbReference>
<dbReference type="InterPro" id="IPR007345">
    <property type="entry name" value="Polysacch_pyruvyl_Trfase"/>
</dbReference>
<feature type="domain" description="4Fe-4S ferredoxin-type" evidence="4">
    <location>
        <begin position="42"/>
        <end position="72"/>
    </location>
</feature>
<keyword evidence="3" id="KW-0411">Iron-sulfur</keyword>
<dbReference type="PROSITE" id="PS00198">
    <property type="entry name" value="4FE4S_FER_1"/>
    <property type="match status" value="1"/>
</dbReference>
<keyword evidence="6" id="KW-1185">Reference proteome</keyword>
<feature type="domain" description="4Fe-4S ferredoxin-type" evidence="4">
    <location>
        <begin position="7"/>
        <end position="37"/>
    </location>
</feature>
<dbReference type="Pfam" id="PF04230">
    <property type="entry name" value="PS_pyruv_trans"/>
    <property type="match status" value="1"/>
</dbReference>
<dbReference type="RefSeq" id="WP_308451523.1">
    <property type="nucleotide sequence ID" value="NZ_JAJEPU010000026.1"/>
</dbReference>
<dbReference type="PROSITE" id="PS51379">
    <property type="entry name" value="4FE4S_FER_2"/>
    <property type="match status" value="2"/>
</dbReference>
<dbReference type="InterPro" id="IPR017900">
    <property type="entry name" value="4Fe4S_Fe_S_CS"/>
</dbReference>
<evidence type="ECO:0000313" key="5">
    <source>
        <dbReference type="EMBL" id="MCC2165126.1"/>
    </source>
</evidence>
<proteinExistence type="predicted"/>
<gene>
    <name evidence="5" type="ORF">LKD32_09610</name>
</gene>
<name>A0AAE3AP11_9FIRM</name>
<keyword evidence="1" id="KW-0479">Metal-binding</keyword>
<protein>
    <submittedName>
        <fullName evidence="5">Coenzyme F420 hydrogenase/dehydrogenase, beta subunit C-terminal domain</fullName>
    </submittedName>
</protein>
<evidence type="ECO:0000313" key="6">
    <source>
        <dbReference type="Proteomes" id="UP001198962"/>
    </source>
</evidence>
<reference evidence="5" key="1">
    <citation type="submission" date="2021-10" db="EMBL/GenBank/DDBJ databases">
        <title>Anaerobic single-cell dispensing facilitates the cultivation of human gut bacteria.</title>
        <authorList>
            <person name="Afrizal A."/>
        </authorList>
    </citation>
    <scope>NUCLEOTIDE SEQUENCE</scope>
    <source>
        <strain evidence="5">CLA-AA-H274</strain>
    </source>
</reference>
<dbReference type="Pfam" id="PF12838">
    <property type="entry name" value="Fer4_7"/>
    <property type="match status" value="1"/>
</dbReference>
<dbReference type="InterPro" id="IPR007525">
    <property type="entry name" value="FrhB_FdhB_C"/>
</dbReference>
<organism evidence="5 6">
    <name type="scientific">Brotaphodocola catenula</name>
    <dbReference type="NCBI Taxonomy" id="2885361"/>
    <lineage>
        <taxon>Bacteria</taxon>
        <taxon>Bacillati</taxon>
        <taxon>Bacillota</taxon>
        <taxon>Clostridia</taxon>
        <taxon>Lachnospirales</taxon>
        <taxon>Lachnospiraceae</taxon>
        <taxon>Brotaphodocola</taxon>
    </lineage>
</organism>
<dbReference type="PANTHER" id="PTHR43193:SF2">
    <property type="entry name" value="POLYFERREDOXIN PROTEIN FWDF"/>
    <property type="match status" value="1"/>
</dbReference>
<dbReference type="Pfam" id="PF04432">
    <property type="entry name" value="FrhB_FdhB_C"/>
    <property type="match status" value="1"/>
</dbReference>
<dbReference type="InterPro" id="IPR017896">
    <property type="entry name" value="4Fe4S_Fe-S-bd"/>
</dbReference>
<dbReference type="EMBL" id="JAJEPU010000026">
    <property type="protein sequence ID" value="MCC2165126.1"/>
    <property type="molecule type" value="Genomic_DNA"/>
</dbReference>
<dbReference type="GO" id="GO:0046872">
    <property type="term" value="F:metal ion binding"/>
    <property type="evidence" value="ECO:0007669"/>
    <property type="project" value="UniProtKB-KW"/>
</dbReference>
<evidence type="ECO:0000256" key="3">
    <source>
        <dbReference type="ARBA" id="ARBA00023014"/>
    </source>
</evidence>
<comment type="caution">
    <text evidence="5">The sequence shown here is derived from an EMBL/GenBank/DDBJ whole genome shotgun (WGS) entry which is preliminary data.</text>
</comment>
<keyword evidence="2" id="KW-0408">Iron</keyword>
<evidence type="ECO:0000256" key="1">
    <source>
        <dbReference type="ARBA" id="ARBA00022723"/>
    </source>
</evidence>
<dbReference type="Gene3D" id="3.30.70.20">
    <property type="match status" value="1"/>
</dbReference>
<evidence type="ECO:0000256" key="2">
    <source>
        <dbReference type="ARBA" id="ARBA00023004"/>
    </source>
</evidence>
<dbReference type="Proteomes" id="UP001198962">
    <property type="component" value="Unassembled WGS sequence"/>
</dbReference>